<sequence>MKKQQPAVYLIVVAISWLTCPVVCLPLPVTYDQRQEGQFNLHAQLENVVVVLIPAVALPELVHHLTEAVPFKAGLPTLLLKASPSKTTIKDKATEIDQRDGQKHFDTLPNFPGFRVSDLPTDPNEQDSSPTNMQDSAGSESTSESSHPEKLNVQKEDTSVSDSNSSLILVAESPALVMQQRSNE</sequence>
<feature type="transmembrane region" description="Helical" evidence="2">
    <location>
        <begin position="7"/>
        <end position="29"/>
    </location>
</feature>
<feature type="compositionally biased region" description="Low complexity" evidence="1">
    <location>
        <begin position="136"/>
        <end position="145"/>
    </location>
</feature>
<dbReference type="InParanoid" id="T1I7S2"/>
<evidence type="ECO:0000256" key="1">
    <source>
        <dbReference type="SAM" id="MobiDB-lite"/>
    </source>
</evidence>
<keyword evidence="2" id="KW-0472">Membrane</keyword>
<feature type="compositionally biased region" description="Polar residues" evidence="1">
    <location>
        <begin position="126"/>
        <end position="135"/>
    </location>
</feature>
<accession>T1I7S2</accession>
<proteinExistence type="predicted"/>
<keyword evidence="2" id="KW-1133">Transmembrane helix</keyword>
<dbReference type="EnsemblMetazoa" id="RPRC012344-RA">
    <property type="protein sequence ID" value="RPRC012344-PA"/>
    <property type="gene ID" value="RPRC012344"/>
</dbReference>
<evidence type="ECO:0000313" key="4">
    <source>
        <dbReference type="Proteomes" id="UP000015103"/>
    </source>
</evidence>
<keyword evidence="2" id="KW-0812">Transmembrane</keyword>
<feature type="region of interest" description="Disordered" evidence="1">
    <location>
        <begin position="94"/>
        <end position="184"/>
    </location>
</feature>
<evidence type="ECO:0000313" key="3">
    <source>
        <dbReference type="EnsemblMetazoa" id="RPRC012344-PA"/>
    </source>
</evidence>
<dbReference type="Proteomes" id="UP000015103">
    <property type="component" value="Unassembled WGS sequence"/>
</dbReference>
<protein>
    <submittedName>
        <fullName evidence="3">Uncharacterized protein</fullName>
    </submittedName>
</protein>
<keyword evidence="4" id="KW-1185">Reference proteome</keyword>
<reference evidence="3" key="1">
    <citation type="submission" date="2015-05" db="UniProtKB">
        <authorList>
            <consortium name="EnsemblMetazoa"/>
        </authorList>
    </citation>
    <scope>IDENTIFICATION</scope>
</reference>
<feature type="compositionally biased region" description="Basic and acidic residues" evidence="1">
    <location>
        <begin position="146"/>
        <end position="158"/>
    </location>
</feature>
<evidence type="ECO:0000256" key="2">
    <source>
        <dbReference type="SAM" id="Phobius"/>
    </source>
</evidence>
<dbReference type="VEuPathDB" id="VectorBase:RPRC012344"/>
<dbReference type="HOGENOM" id="CLU_1469978_0_0_1"/>
<dbReference type="AlphaFoldDB" id="T1I7S2"/>
<dbReference type="EMBL" id="ACPB03005592">
    <property type="status" value="NOT_ANNOTATED_CDS"/>
    <property type="molecule type" value="Genomic_DNA"/>
</dbReference>
<name>T1I7S2_RHOPR</name>
<organism evidence="3 4">
    <name type="scientific">Rhodnius prolixus</name>
    <name type="common">Triatomid bug</name>
    <dbReference type="NCBI Taxonomy" id="13249"/>
    <lineage>
        <taxon>Eukaryota</taxon>
        <taxon>Metazoa</taxon>
        <taxon>Ecdysozoa</taxon>
        <taxon>Arthropoda</taxon>
        <taxon>Hexapoda</taxon>
        <taxon>Insecta</taxon>
        <taxon>Pterygota</taxon>
        <taxon>Neoptera</taxon>
        <taxon>Paraneoptera</taxon>
        <taxon>Hemiptera</taxon>
        <taxon>Heteroptera</taxon>
        <taxon>Panheteroptera</taxon>
        <taxon>Cimicomorpha</taxon>
        <taxon>Reduviidae</taxon>
        <taxon>Triatominae</taxon>
        <taxon>Rhodnius</taxon>
    </lineage>
</organism>
<feature type="compositionally biased region" description="Basic and acidic residues" evidence="1">
    <location>
        <begin position="94"/>
        <end position="106"/>
    </location>
</feature>